<evidence type="ECO:0000256" key="4">
    <source>
        <dbReference type="ARBA" id="ARBA00022475"/>
    </source>
</evidence>
<evidence type="ECO:0000313" key="8">
    <source>
        <dbReference type="EMBL" id="WFP91549.1"/>
    </source>
</evidence>
<keyword evidence="5" id="KW-0430">Lectin</keyword>
<dbReference type="RefSeq" id="WP_060644858.1">
    <property type="nucleotide sequence ID" value="NZ_CP015880.1"/>
</dbReference>
<evidence type="ECO:0000256" key="6">
    <source>
        <dbReference type="ARBA" id="ARBA00025321"/>
    </source>
</evidence>
<comment type="function">
    <text evidence="6">Has immunoglobulin-binding and hemagglutination properties, and can bind to mannose. Essential for virulence. May be involved in LPS biosynthesis or polysaccharide transport.</text>
</comment>
<reference evidence="8 9" key="1">
    <citation type="submission" date="2023-03" db="EMBL/GenBank/DDBJ databases">
        <title>Comparative genome and transcriptome analysis combination mining strategies for increasing vitamin B12 production of Ensifer adhaerens strain.</title>
        <authorList>
            <person name="Yongheng L."/>
        </authorList>
    </citation>
    <scope>NUCLEOTIDE SEQUENCE [LARGE SCALE GENOMIC DNA]</scope>
    <source>
        <strain evidence="8 9">Casida A-T305</strain>
    </source>
</reference>
<dbReference type="EMBL" id="CP121308">
    <property type="protein sequence ID" value="WFP91549.1"/>
    <property type="molecule type" value="Genomic_DNA"/>
</dbReference>
<feature type="signal peptide" evidence="7">
    <location>
        <begin position="1"/>
        <end position="23"/>
    </location>
</feature>
<evidence type="ECO:0000313" key="9">
    <source>
        <dbReference type="Proteomes" id="UP001214094"/>
    </source>
</evidence>
<evidence type="ECO:0000256" key="5">
    <source>
        <dbReference type="ARBA" id="ARBA00022734"/>
    </source>
</evidence>
<organism evidence="8 9">
    <name type="scientific">Ensifer adhaerens</name>
    <name type="common">Sinorhizobium morelense</name>
    <dbReference type="NCBI Taxonomy" id="106592"/>
    <lineage>
        <taxon>Bacteria</taxon>
        <taxon>Pseudomonadati</taxon>
        <taxon>Pseudomonadota</taxon>
        <taxon>Alphaproteobacteria</taxon>
        <taxon>Hyphomicrobiales</taxon>
        <taxon>Rhizobiaceae</taxon>
        <taxon>Sinorhizobium/Ensifer group</taxon>
        <taxon>Ensifer</taxon>
    </lineage>
</organism>
<gene>
    <name evidence="8" type="ORF">P4B07_04005</name>
</gene>
<proteinExistence type="inferred from homology"/>
<evidence type="ECO:0000256" key="3">
    <source>
        <dbReference type="ARBA" id="ARBA00020552"/>
    </source>
</evidence>
<keyword evidence="4" id="KW-1003">Cell membrane</keyword>
<dbReference type="Proteomes" id="UP001214094">
    <property type="component" value="Chromosome"/>
</dbReference>
<dbReference type="GeneID" id="32091608"/>
<name>A0ABY8HHF5_ENSAD</name>
<keyword evidence="9" id="KW-1185">Reference proteome</keyword>
<dbReference type="InterPro" id="IPR012413">
    <property type="entry name" value="BA14K"/>
</dbReference>
<sequence length="176" mass="20255">MKTLTIVALSLASALSSVPPAGAFPSAPPIVSATTNVQQVQFSYERGEERKSRSSCAVPYCELRGRHGYYRDRDYRDYNRSGYYRDRYYRDRYRRHYDHDDNDVGAVIGGLAAGAIIGGLLSQPRYYNNPRYYNGPRAVSGNAHQRWCYARYRSYRAWDNSYQPYGGPRRQCSSPY</sequence>
<evidence type="ECO:0000256" key="7">
    <source>
        <dbReference type="SAM" id="SignalP"/>
    </source>
</evidence>
<feature type="chain" id="PRO_5045072404" description="Lectin-like protein BA14k" evidence="7">
    <location>
        <begin position="24"/>
        <end position="176"/>
    </location>
</feature>
<comment type="similarity">
    <text evidence="2">Belongs to the BA14k family.</text>
</comment>
<keyword evidence="4" id="KW-0472">Membrane</keyword>
<protein>
    <recommendedName>
        <fullName evidence="3">Lectin-like protein BA14k</fullName>
    </recommendedName>
</protein>
<comment type="subcellular location">
    <subcellularLocation>
        <location evidence="1">Membrane</location>
        <topology evidence="1">Single-pass membrane protein</topology>
    </subcellularLocation>
</comment>
<keyword evidence="7" id="KW-0732">Signal</keyword>
<accession>A0ABY8HHF5</accession>
<evidence type="ECO:0000256" key="2">
    <source>
        <dbReference type="ARBA" id="ARBA00010270"/>
    </source>
</evidence>
<evidence type="ECO:0000256" key="1">
    <source>
        <dbReference type="ARBA" id="ARBA00004167"/>
    </source>
</evidence>
<dbReference type="Pfam" id="PF07886">
    <property type="entry name" value="BA14K"/>
    <property type="match status" value="1"/>
</dbReference>